<evidence type="ECO:0000313" key="1">
    <source>
        <dbReference type="EMBL" id="KFB43633.1"/>
    </source>
</evidence>
<dbReference type="VEuPathDB" id="VectorBase:ASIC011575"/>
<dbReference type="Proteomes" id="UP000030765">
    <property type="component" value="Unassembled WGS sequence"/>
</dbReference>
<protein>
    <submittedName>
        <fullName evidence="1 2">Uncharacterized protein</fullName>
    </submittedName>
</protein>
<evidence type="ECO:0000313" key="3">
    <source>
        <dbReference type="Proteomes" id="UP000030765"/>
    </source>
</evidence>
<accession>A0A084W089</accession>
<organism evidence="1">
    <name type="scientific">Anopheles sinensis</name>
    <name type="common">Mosquito</name>
    <dbReference type="NCBI Taxonomy" id="74873"/>
    <lineage>
        <taxon>Eukaryota</taxon>
        <taxon>Metazoa</taxon>
        <taxon>Ecdysozoa</taxon>
        <taxon>Arthropoda</taxon>
        <taxon>Hexapoda</taxon>
        <taxon>Insecta</taxon>
        <taxon>Pterygota</taxon>
        <taxon>Neoptera</taxon>
        <taxon>Endopterygota</taxon>
        <taxon>Diptera</taxon>
        <taxon>Nematocera</taxon>
        <taxon>Culicoidea</taxon>
        <taxon>Culicidae</taxon>
        <taxon>Anophelinae</taxon>
        <taxon>Anopheles</taxon>
    </lineage>
</organism>
<dbReference type="AlphaFoldDB" id="A0A084W089"/>
<name>A0A084W089_ANOSI</name>
<sequence length="163" mass="17751">MYDIGGTERIGASLISTSHQRLDFRLFVGPIDGPIGVDLLSDALSKITTSRSRNSVASSPPCSRLLHRRLISPVPESCGAQLKPDDHKLTAEAIVTAAKAHLCGRVETTQQHQRETVSFCCRLATPPRPTSTRQLVVLERETIARPDEDPDSHVLSFAIALSD</sequence>
<evidence type="ECO:0000313" key="2">
    <source>
        <dbReference type="EnsemblMetazoa" id="ASIC011575-PA"/>
    </source>
</evidence>
<reference evidence="1 3" key="1">
    <citation type="journal article" date="2014" name="BMC Genomics">
        <title>Genome sequence of Anopheles sinensis provides insight into genetics basis of mosquito competence for malaria parasites.</title>
        <authorList>
            <person name="Zhou D."/>
            <person name="Zhang D."/>
            <person name="Ding G."/>
            <person name="Shi L."/>
            <person name="Hou Q."/>
            <person name="Ye Y."/>
            <person name="Xu Y."/>
            <person name="Zhou H."/>
            <person name="Xiong C."/>
            <person name="Li S."/>
            <person name="Yu J."/>
            <person name="Hong S."/>
            <person name="Yu X."/>
            <person name="Zou P."/>
            <person name="Chen C."/>
            <person name="Chang X."/>
            <person name="Wang W."/>
            <person name="Lv Y."/>
            <person name="Sun Y."/>
            <person name="Ma L."/>
            <person name="Shen B."/>
            <person name="Zhu C."/>
        </authorList>
    </citation>
    <scope>NUCLEOTIDE SEQUENCE [LARGE SCALE GENOMIC DNA]</scope>
</reference>
<keyword evidence="3" id="KW-1185">Reference proteome</keyword>
<proteinExistence type="predicted"/>
<dbReference type="EMBL" id="KE525262">
    <property type="protein sequence ID" value="KFB43633.1"/>
    <property type="molecule type" value="Genomic_DNA"/>
</dbReference>
<dbReference type="EMBL" id="ATLV01019100">
    <property type="status" value="NOT_ANNOTATED_CDS"/>
    <property type="molecule type" value="Genomic_DNA"/>
</dbReference>
<dbReference type="EnsemblMetazoa" id="ASIC011575-RA">
    <property type="protein sequence ID" value="ASIC011575-PA"/>
    <property type="gene ID" value="ASIC011575"/>
</dbReference>
<reference evidence="2" key="2">
    <citation type="submission" date="2020-05" db="UniProtKB">
        <authorList>
            <consortium name="EnsemblMetazoa"/>
        </authorList>
    </citation>
    <scope>IDENTIFICATION</scope>
</reference>
<gene>
    <name evidence="1" type="ORF">ZHAS_00011575</name>
</gene>